<dbReference type="EMBL" id="CP000383">
    <property type="protein sequence ID" value="ABG58867.1"/>
    <property type="molecule type" value="Genomic_DNA"/>
</dbReference>
<dbReference type="PIRSF" id="PIRSF015601">
    <property type="entry name" value="MTase_slr0722"/>
    <property type="match status" value="1"/>
</dbReference>
<dbReference type="RefSeq" id="WP_011584982.1">
    <property type="nucleotide sequence ID" value="NC_008255.1"/>
</dbReference>
<dbReference type="InterPro" id="IPR006700">
    <property type="entry name" value="RsmE"/>
</dbReference>
<dbReference type="GO" id="GO:0070475">
    <property type="term" value="P:rRNA base methylation"/>
    <property type="evidence" value="ECO:0007669"/>
    <property type="project" value="TreeGrafter"/>
</dbReference>
<dbReference type="NCBIfam" id="TIGR00046">
    <property type="entry name" value="RsmE family RNA methyltransferase"/>
    <property type="match status" value="1"/>
</dbReference>
<evidence type="ECO:0000256" key="1">
    <source>
        <dbReference type="ARBA" id="ARBA00004496"/>
    </source>
</evidence>
<keyword evidence="4 10" id="KW-0698">rRNA processing</keyword>
<dbReference type="Gene3D" id="2.40.240.20">
    <property type="entry name" value="Hypothetical PUA domain-like, domain 1"/>
    <property type="match status" value="1"/>
</dbReference>
<proteinExistence type="inferred from homology"/>
<dbReference type="PANTHER" id="PTHR30027">
    <property type="entry name" value="RIBOSOMAL RNA SMALL SUBUNIT METHYLTRANSFERASE E"/>
    <property type="match status" value="1"/>
</dbReference>
<evidence type="ECO:0000256" key="3">
    <source>
        <dbReference type="ARBA" id="ARBA00022490"/>
    </source>
</evidence>
<dbReference type="InterPro" id="IPR029028">
    <property type="entry name" value="Alpha/beta_knot_MTases"/>
</dbReference>
<dbReference type="OrthoDB" id="9815641at2"/>
<dbReference type="EC" id="2.1.1.193" evidence="10"/>
<keyword evidence="14" id="KW-1185">Reference proteome</keyword>
<comment type="catalytic activity">
    <reaction evidence="9 10">
        <text>uridine(1498) in 16S rRNA + S-adenosyl-L-methionine = N(3)-methyluridine(1498) in 16S rRNA + S-adenosyl-L-homocysteine + H(+)</text>
        <dbReference type="Rhea" id="RHEA:42920"/>
        <dbReference type="Rhea" id="RHEA-COMP:10283"/>
        <dbReference type="Rhea" id="RHEA-COMP:10284"/>
        <dbReference type="ChEBI" id="CHEBI:15378"/>
        <dbReference type="ChEBI" id="CHEBI:57856"/>
        <dbReference type="ChEBI" id="CHEBI:59789"/>
        <dbReference type="ChEBI" id="CHEBI:65315"/>
        <dbReference type="ChEBI" id="CHEBI:74502"/>
        <dbReference type="EC" id="2.1.1.193"/>
    </reaction>
</comment>
<evidence type="ECO:0000259" key="11">
    <source>
        <dbReference type="Pfam" id="PF04452"/>
    </source>
</evidence>
<name>A0A6N4SRE2_CYTH3</name>
<keyword evidence="5 10" id="KW-0489">Methyltransferase</keyword>
<dbReference type="Pfam" id="PF04452">
    <property type="entry name" value="Methyltrans_RNA"/>
    <property type="match status" value="1"/>
</dbReference>
<evidence type="ECO:0000256" key="2">
    <source>
        <dbReference type="ARBA" id="ARBA00005528"/>
    </source>
</evidence>
<dbReference type="AlphaFoldDB" id="A0A6N4SRE2"/>
<keyword evidence="3 10" id="KW-0963">Cytoplasm</keyword>
<comment type="subcellular location">
    <subcellularLocation>
        <location evidence="1 10">Cytoplasm</location>
    </subcellularLocation>
</comment>
<dbReference type="InterPro" id="IPR029026">
    <property type="entry name" value="tRNA_m1G_MTases_N"/>
</dbReference>
<dbReference type="Pfam" id="PF20260">
    <property type="entry name" value="PUA_4"/>
    <property type="match status" value="1"/>
</dbReference>
<accession>A0A6N4SRE2</accession>
<organism evidence="13 14">
    <name type="scientific">Cytophaga hutchinsonii (strain ATCC 33406 / DSM 1761 / CIP 103989 / NBRC 15051 / NCIMB 9469 / D465)</name>
    <dbReference type="NCBI Taxonomy" id="269798"/>
    <lineage>
        <taxon>Bacteria</taxon>
        <taxon>Pseudomonadati</taxon>
        <taxon>Bacteroidota</taxon>
        <taxon>Cytophagia</taxon>
        <taxon>Cytophagales</taxon>
        <taxon>Cytophagaceae</taxon>
        <taxon>Cytophaga</taxon>
    </lineage>
</organism>
<keyword evidence="7 10" id="KW-0949">S-adenosyl-L-methionine</keyword>
<gene>
    <name evidence="13" type="ordered locus">CHU_1597</name>
</gene>
<sequence>MSHLFLNKDVYSCILDEQESVHVVKVLRLKEGDAITVTNGNGIVVSAQITKADHRKCGYKIIEEQKLNKRSAARIHIAIAPTKNIDRMEWLVEKCTEFGIDAFSFVLTEHSERKNLPVAKLEKTAFAAIKQSGQPFLPHFSELLSFTAFLQSDFSDYDYKLIACLDEAPKSTILKLVQPAKSCLVLIGPEGDFTQQEVRSAVEKGFVKISLGNSILRTETAAIASCHILNLIQE</sequence>
<comment type="function">
    <text evidence="8 10">Specifically methylates the N3 position of the uracil ring of uridine 1498 (m3U1498) in 16S rRNA. Acts on the fully assembled 30S ribosomal subunit.</text>
</comment>
<dbReference type="Gene3D" id="3.40.1280.10">
    <property type="match status" value="1"/>
</dbReference>
<comment type="similarity">
    <text evidence="2 10">Belongs to the RNA methyltransferase RsmE family.</text>
</comment>
<dbReference type="GO" id="GO:0070042">
    <property type="term" value="F:rRNA (uridine-N3-)-methyltransferase activity"/>
    <property type="evidence" value="ECO:0007669"/>
    <property type="project" value="TreeGrafter"/>
</dbReference>
<keyword evidence="6 10" id="KW-0808">Transferase</keyword>
<evidence type="ECO:0000313" key="14">
    <source>
        <dbReference type="Proteomes" id="UP000001822"/>
    </source>
</evidence>
<reference evidence="13 14" key="1">
    <citation type="journal article" date="2007" name="Appl. Environ. Microbiol.">
        <title>Genome sequence of the cellulolytic gliding bacterium Cytophaga hutchinsonii.</title>
        <authorList>
            <person name="Xie G."/>
            <person name="Bruce D.C."/>
            <person name="Challacombe J.F."/>
            <person name="Chertkov O."/>
            <person name="Detter J.C."/>
            <person name="Gilna P."/>
            <person name="Han C.S."/>
            <person name="Lucas S."/>
            <person name="Misra M."/>
            <person name="Myers G.L."/>
            <person name="Richardson P."/>
            <person name="Tapia R."/>
            <person name="Thayer N."/>
            <person name="Thompson L.S."/>
            <person name="Brettin T.S."/>
            <person name="Henrissat B."/>
            <person name="Wilson D.B."/>
            <person name="McBride M.J."/>
        </authorList>
    </citation>
    <scope>NUCLEOTIDE SEQUENCE [LARGE SCALE GENOMIC DNA]</scope>
    <source>
        <strain evidence="14">ATCC 33406 / DSM 1761 / CIP 103989 / NBRC 15051 / NCIMB 9469 / D465</strain>
    </source>
</reference>
<dbReference type="CDD" id="cd18084">
    <property type="entry name" value="RsmE-like"/>
    <property type="match status" value="1"/>
</dbReference>
<evidence type="ECO:0000256" key="10">
    <source>
        <dbReference type="PIRNR" id="PIRNR015601"/>
    </source>
</evidence>
<dbReference type="InterPro" id="IPR046887">
    <property type="entry name" value="RsmE_PUA-like"/>
</dbReference>
<dbReference type="SUPFAM" id="SSF75217">
    <property type="entry name" value="alpha/beta knot"/>
    <property type="match status" value="1"/>
</dbReference>
<evidence type="ECO:0000313" key="13">
    <source>
        <dbReference type="EMBL" id="ABG58867.1"/>
    </source>
</evidence>
<evidence type="ECO:0000259" key="12">
    <source>
        <dbReference type="Pfam" id="PF20260"/>
    </source>
</evidence>
<evidence type="ECO:0000256" key="7">
    <source>
        <dbReference type="ARBA" id="ARBA00022691"/>
    </source>
</evidence>
<dbReference type="GO" id="GO:0005737">
    <property type="term" value="C:cytoplasm"/>
    <property type="evidence" value="ECO:0007669"/>
    <property type="project" value="UniProtKB-SubCell"/>
</dbReference>
<evidence type="ECO:0000256" key="4">
    <source>
        <dbReference type="ARBA" id="ARBA00022552"/>
    </source>
</evidence>
<evidence type="ECO:0000256" key="6">
    <source>
        <dbReference type="ARBA" id="ARBA00022679"/>
    </source>
</evidence>
<protein>
    <recommendedName>
        <fullName evidence="10">Ribosomal RNA small subunit methyltransferase E</fullName>
        <ecNumber evidence="10">2.1.1.193</ecNumber>
    </recommendedName>
</protein>
<dbReference type="Proteomes" id="UP000001822">
    <property type="component" value="Chromosome"/>
</dbReference>
<dbReference type="SUPFAM" id="SSF88697">
    <property type="entry name" value="PUA domain-like"/>
    <property type="match status" value="1"/>
</dbReference>
<dbReference type="KEGG" id="chu:CHU_1597"/>
<dbReference type="PANTHER" id="PTHR30027:SF3">
    <property type="entry name" value="16S RRNA (URACIL(1498)-N(3))-METHYLTRANSFERASE"/>
    <property type="match status" value="1"/>
</dbReference>
<evidence type="ECO:0000256" key="8">
    <source>
        <dbReference type="ARBA" id="ARBA00025699"/>
    </source>
</evidence>
<evidence type="ECO:0000256" key="9">
    <source>
        <dbReference type="ARBA" id="ARBA00047944"/>
    </source>
</evidence>
<dbReference type="InterPro" id="IPR046886">
    <property type="entry name" value="RsmE_MTase_dom"/>
</dbReference>
<feature type="domain" description="Ribosomal RNA small subunit methyltransferase E PUA-like" evidence="12">
    <location>
        <begin position="15"/>
        <end position="57"/>
    </location>
</feature>
<dbReference type="InterPro" id="IPR015947">
    <property type="entry name" value="PUA-like_sf"/>
</dbReference>
<feature type="domain" description="Ribosomal RNA small subunit methyltransferase E methyltransferase" evidence="11">
    <location>
        <begin position="71"/>
        <end position="229"/>
    </location>
</feature>
<evidence type="ECO:0000256" key="5">
    <source>
        <dbReference type="ARBA" id="ARBA00022603"/>
    </source>
</evidence>
<dbReference type="NCBIfam" id="NF008702">
    <property type="entry name" value="PRK11713.6-1"/>
    <property type="match status" value="1"/>
</dbReference>